<dbReference type="AlphaFoldDB" id="A0A6A8A8L7"/>
<reference evidence="2 3" key="1">
    <citation type="submission" date="2019-11" db="EMBL/GenBank/DDBJ databases">
        <title>Genome analysis of Rhizobacterium cereale a novel genus and species isolated from maize roots in North Spain.</title>
        <authorList>
            <person name="Menendez E."/>
            <person name="Flores-Felix J.D."/>
            <person name="Ramirez-Bahena M.-H."/>
            <person name="Igual J.M."/>
            <person name="Garcia-Fraile P."/>
            <person name="Peix A."/>
            <person name="Velazquez E."/>
        </authorList>
    </citation>
    <scope>NUCLEOTIDE SEQUENCE [LARGE SCALE GENOMIC DNA]</scope>
    <source>
        <strain evidence="2 3">RZME27</strain>
    </source>
</reference>
<dbReference type="SUPFAM" id="SSF54593">
    <property type="entry name" value="Glyoxalase/Bleomycin resistance protein/Dihydroxybiphenyl dioxygenase"/>
    <property type="match status" value="1"/>
</dbReference>
<keyword evidence="3" id="KW-1185">Reference proteome</keyword>
<dbReference type="PANTHER" id="PTHR40265:SF1">
    <property type="entry name" value="GLYOXALASE-LIKE DOMAIN-CONTAINING PROTEIN"/>
    <property type="match status" value="1"/>
</dbReference>
<dbReference type="Gene3D" id="3.10.180.10">
    <property type="entry name" value="2,3-Dihydroxybiphenyl 1,2-Dioxygenase, domain 1"/>
    <property type="match status" value="1"/>
</dbReference>
<dbReference type="Pfam" id="PF13468">
    <property type="entry name" value="Glyoxalase_3"/>
    <property type="match status" value="1"/>
</dbReference>
<evidence type="ECO:0000313" key="3">
    <source>
        <dbReference type="Proteomes" id="UP000435138"/>
    </source>
</evidence>
<gene>
    <name evidence="2" type="ORF">GAO09_05915</name>
</gene>
<name>A0A6A8A8L7_9HYPH</name>
<organism evidence="2 3">
    <name type="scientific">Endobacterium cereale</name>
    <dbReference type="NCBI Taxonomy" id="2663029"/>
    <lineage>
        <taxon>Bacteria</taxon>
        <taxon>Pseudomonadati</taxon>
        <taxon>Pseudomonadota</taxon>
        <taxon>Alphaproteobacteria</taxon>
        <taxon>Hyphomicrobiales</taxon>
        <taxon>Rhizobiaceae</taxon>
        <taxon>Endobacterium</taxon>
    </lineage>
</organism>
<evidence type="ECO:0000313" key="2">
    <source>
        <dbReference type="EMBL" id="MQY45596.1"/>
    </source>
</evidence>
<comment type="caution">
    <text evidence="2">The sequence shown here is derived from an EMBL/GenBank/DDBJ whole genome shotgun (WGS) entry which is preliminary data.</text>
</comment>
<dbReference type="InterPro" id="IPR029068">
    <property type="entry name" value="Glyas_Bleomycin-R_OHBP_Dase"/>
</dbReference>
<dbReference type="Proteomes" id="UP000435138">
    <property type="component" value="Unassembled WGS sequence"/>
</dbReference>
<dbReference type="InterPro" id="IPR025870">
    <property type="entry name" value="Glyoxalase-like_dom"/>
</dbReference>
<proteinExistence type="predicted"/>
<dbReference type="RefSeq" id="WP_153353125.1">
    <property type="nucleotide sequence ID" value="NZ_JAYKOO010000001.1"/>
</dbReference>
<protein>
    <submittedName>
        <fullName evidence="2">VOC family protein</fullName>
    </submittedName>
</protein>
<sequence>MFTIDHLVLPTASLAVARLRLTRLGFTVAADAAHPFGTGNACVFMRDGTYLEPLSVVDQRQYESAIASGNVFVAQDLDARVLMGEEGFSAIALATDDARADHDRFAGAGLSGGDMLEFSRLARLPDGSEKRARFRLAFAGRDSTDSFGVFTCQRLDPLPADRAALERHENGVSGLAEIVLVAENALASCVKRLQIGLDISQDQAAGDNDAFLASNALVKIFSAGAFGAEFATDAGFEASSARGLSGAAIVFRVPDLAVTRAVLAANDVAFMEKGSRIMVAPAPGQGAVFAFEE</sequence>
<evidence type="ECO:0000259" key="1">
    <source>
        <dbReference type="Pfam" id="PF13468"/>
    </source>
</evidence>
<dbReference type="PANTHER" id="PTHR40265">
    <property type="entry name" value="BLL2707 PROTEIN"/>
    <property type="match status" value="1"/>
</dbReference>
<feature type="domain" description="Glyoxalase-like" evidence="1">
    <location>
        <begin position="4"/>
        <end position="185"/>
    </location>
</feature>
<dbReference type="EMBL" id="WIXI01000035">
    <property type="protein sequence ID" value="MQY45596.1"/>
    <property type="molecule type" value="Genomic_DNA"/>
</dbReference>
<accession>A0A6A8A8L7</accession>